<evidence type="ECO:0000313" key="2">
    <source>
        <dbReference type="Proteomes" id="UP000799767"/>
    </source>
</evidence>
<organism evidence="1 2">
    <name type="scientific">Neohortaea acidophila</name>
    <dbReference type="NCBI Taxonomy" id="245834"/>
    <lineage>
        <taxon>Eukaryota</taxon>
        <taxon>Fungi</taxon>
        <taxon>Dikarya</taxon>
        <taxon>Ascomycota</taxon>
        <taxon>Pezizomycotina</taxon>
        <taxon>Dothideomycetes</taxon>
        <taxon>Dothideomycetidae</taxon>
        <taxon>Mycosphaerellales</taxon>
        <taxon>Teratosphaeriaceae</taxon>
        <taxon>Neohortaea</taxon>
    </lineage>
</organism>
<sequence length="176" mass="19360">MAASRSTSQLALRLACRRNHQLRHRQIPLPPTARPFTTTHSLKAVRDNSTIDFAYLPSANVDPYVEPPLRVPIIFTGSTTTTTSHPELSQTATTEQVMKPEISTMSADAVFTPLADLSDGHGLNIDFHAMADRVAAGLKKIKDREVPAEEQASLMKQLWNDMVDDMLGGRKKGGPR</sequence>
<dbReference type="RefSeq" id="XP_033586453.1">
    <property type="nucleotide sequence ID" value="XM_033737585.1"/>
</dbReference>
<keyword evidence="2" id="KW-1185">Reference proteome</keyword>
<proteinExistence type="predicted"/>
<gene>
    <name evidence="1" type="ORF">BDY17DRAFT_326888</name>
</gene>
<accession>A0A6A6PK51</accession>
<dbReference type="OrthoDB" id="3993201at2759"/>
<name>A0A6A6PK51_9PEZI</name>
<dbReference type="Proteomes" id="UP000799767">
    <property type="component" value="Unassembled WGS sequence"/>
</dbReference>
<evidence type="ECO:0000313" key="1">
    <source>
        <dbReference type="EMBL" id="KAF2479883.1"/>
    </source>
</evidence>
<reference evidence="1" key="1">
    <citation type="journal article" date="2020" name="Stud. Mycol.">
        <title>101 Dothideomycetes genomes: a test case for predicting lifestyles and emergence of pathogens.</title>
        <authorList>
            <person name="Haridas S."/>
            <person name="Albert R."/>
            <person name="Binder M."/>
            <person name="Bloem J."/>
            <person name="Labutti K."/>
            <person name="Salamov A."/>
            <person name="Andreopoulos B."/>
            <person name="Baker S."/>
            <person name="Barry K."/>
            <person name="Bills G."/>
            <person name="Bluhm B."/>
            <person name="Cannon C."/>
            <person name="Castanera R."/>
            <person name="Culley D."/>
            <person name="Daum C."/>
            <person name="Ezra D."/>
            <person name="Gonzalez J."/>
            <person name="Henrissat B."/>
            <person name="Kuo A."/>
            <person name="Liang C."/>
            <person name="Lipzen A."/>
            <person name="Lutzoni F."/>
            <person name="Magnuson J."/>
            <person name="Mondo S."/>
            <person name="Nolan M."/>
            <person name="Ohm R."/>
            <person name="Pangilinan J."/>
            <person name="Park H.-J."/>
            <person name="Ramirez L."/>
            <person name="Alfaro M."/>
            <person name="Sun H."/>
            <person name="Tritt A."/>
            <person name="Yoshinaga Y."/>
            <person name="Zwiers L.-H."/>
            <person name="Turgeon B."/>
            <person name="Goodwin S."/>
            <person name="Spatafora J."/>
            <person name="Crous P."/>
            <person name="Grigoriev I."/>
        </authorList>
    </citation>
    <scope>NUCLEOTIDE SEQUENCE</scope>
    <source>
        <strain evidence="1">CBS 113389</strain>
    </source>
</reference>
<dbReference type="EMBL" id="MU001640">
    <property type="protein sequence ID" value="KAF2479883.1"/>
    <property type="molecule type" value="Genomic_DNA"/>
</dbReference>
<dbReference type="AlphaFoldDB" id="A0A6A6PK51"/>
<dbReference type="GeneID" id="54478587"/>
<protein>
    <submittedName>
        <fullName evidence="1">Uncharacterized protein</fullName>
    </submittedName>
</protein>